<name>A0A379CCN7_9FIRM</name>
<evidence type="ECO:0000313" key="1">
    <source>
        <dbReference type="EMBL" id="SUB60192.1"/>
    </source>
</evidence>
<organism evidence="1 2">
    <name type="scientific">Peptostreptococcus anaerobius</name>
    <dbReference type="NCBI Taxonomy" id="1261"/>
    <lineage>
        <taxon>Bacteria</taxon>
        <taxon>Bacillati</taxon>
        <taxon>Bacillota</taxon>
        <taxon>Clostridia</taxon>
        <taxon>Peptostreptococcales</taxon>
        <taxon>Peptostreptococcaceae</taxon>
        <taxon>Peptostreptococcus</taxon>
    </lineage>
</organism>
<dbReference type="Proteomes" id="UP000255101">
    <property type="component" value="Unassembled WGS sequence"/>
</dbReference>
<proteinExistence type="predicted"/>
<dbReference type="AlphaFoldDB" id="A0A379CCN7"/>
<sequence>MKEIRERKNKNFDLKVRVDEDINDTLQYLEVNYLMQRSLKSG</sequence>
<accession>A0A379CCN7</accession>
<protein>
    <submittedName>
        <fullName evidence="1">Uncharacterized protein</fullName>
    </submittedName>
</protein>
<evidence type="ECO:0000313" key="2">
    <source>
        <dbReference type="Proteomes" id="UP000255101"/>
    </source>
</evidence>
<reference evidence="1 2" key="1">
    <citation type="submission" date="2018-06" db="EMBL/GenBank/DDBJ databases">
        <authorList>
            <consortium name="Pathogen Informatics"/>
            <person name="Doyle S."/>
        </authorList>
    </citation>
    <scope>NUCLEOTIDE SEQUENCE [LARGE SCALE GENOMIC DNA]</scope>
    <source>
        <strain evidence="1 2">NCTC11460</strain>
    </source>
</reference>
<gene>
    <name evidence="1" type="ORF">NCTC11460_00070</name>
</gene>
<dbReference type="EMBL" id="UGTB01000004">
    <property type="protein sequence ID" value="SUB60192.1"/>
    <property type="molecule type" value="Genomic_DNA"/>
</dbReference>